<reference evidence="1" key="1">
    <citation type="submission" date="2018-11" db="EMBL/GenBank/DDBJ databases">
        <authorList>
            <consortium name="Genoscope - CEA"/>
            <person name="William W."/>
        </authorList>
    </citation>
    <scope>NUCLEOTIDE SEQUENCE</scope>
</reference>
<gene>
    <name evidence="1" type="ORF">BOLC9T57559H</name>
</gene>
<dbReference type="EMBL" id="LR031875">
    <property type="protein sequence ID" value="VDD32236.1"/>
    <property type="molecule type" value="Genomic_DNA"/>
</dbReference>
<protein>
    <submittedName>
        <fullName evidence="1">Uncharacterized protein</fullName>
    </submittedName>
</protein>
<proteinExistence type="predicted"/>
<accession>A0A3P6E283</accession>
<evidence type="ECO:0000313" key="1">
    <source>
        <dbReference type="EMBL" id="VDD32236.1"/>
    </source>
</evidence>
<dbReference type="AlphaFoldDB" id="A0A3P6E283"/>
<sequence length="117" mass="13810">MWRLLSLRCISRMELVLTFGQIFGVICSLSYKSWGNRKAKVAEAIDALGWKLQRCRGRVMQVIIEKINRVPPPRPDARKDRALWKQGPYIYQEKFVSKLTWDLLRSTQDKVVWFNIV</sequence>
<organism evidence="1">
    <name type="scientific">Brassica oleracea</name>
    <name type="common">Wild cabbage</name>
    <dbReference type="NCBI Taxonomy" id="3712"/>
    <lineage>
        <taxon>Eukaryota</taxon>
        <taxon>Viridiplantae</taxon>
        <taxon>Streptophyta</taxon>
        <taxon>Embryophyta</taxon>
        <taxon>Tracheophyta</taxon>
        <taxon>Spermatophyta</taxon>
        <taxon>Magnoliopsida</taxon>
        <taxon>eudicotyledons</taxon>
        <taxon>Gunneridae</taxon>
        <taxon>Pentapetalae</taxon>
        <taxon>rosids</taxon>
        <taxon>malvids</taxon>
        <taxon>Brassicales</taxon>
        <taxon>Brassicaceae</taxon>
        <taxon>Brassiceae</taxon>
        <taxon>Brassica</taxon>
    </lineage>
</organism>
<name>A0A3P6E283_BRAOL</name>